<dbReference type="AlphaFoldDB" id="A0A2N1M728"/>
<feature type="region of interest" description="Disordered" evidence="1">
    <location>
        <begin position="1"/>
        <end position="38"/>
    </location>
</feature>
<feature type="compositionally biased region" description="Polar residues" evidence="1">
    <location>
        <begin position="14"/>
        <end position="26"/>
    </location>
</feature>
<accession>A0A2N1M728</accession>
<reference evidence="2 3" key="1">
    <citation type="submission" date="2016-04" db="EMBL/GenBank/DDBJ databases">
        <title>Genome analyses suggest a sexual origin of heterokaryosis in a supposedly ancient asexual fungus.</title>
        <authorList>
            <person name="Ropars J."/>
            <person name="Sedzielewska K."/>
            <person name="Noel J."/>
            <person name="Charron P."/>
            <person name="Farinelli L."/>
            <person name="Marton T."/>
            <person name="Kruger M."/>
            <person name="Pelin A."/>
            <person name="Brachmann A."/>
            <person name="Corradi N."/>
        </authorList>
    </citation>
    <scope>NUCLEOTIDE SEQUENCE [LARGE SCALE GENOMIC DNA]</scope>
    <source>
        <strain evidence="2 3">C2</strain>
    </source>
</reference>
<reference evidence="2 3" key="2">
    <citation type="submission" date="2017-10" db="EMBL/GenBank/DDBJ databases">
        <title>Extensive intraspecific genome diversity in a model arbuscular mycorrhizal fungus.</title>
        <authorList>
            <person name="Chen E.C.H."/>
            <person name="Morin E."/>
            <person name="Baudet D."/>
            <person name="Noel J."/>
            <person name="Ndikumana S."/>
            <person name="Charron P."/>
            <person name="St-Onge C."/>
            <person name="Giorgi J."/>
            <person name="Grigoriev I.V."/>
            <person name="Roux C."/>
            <person name="Martin F.M."/>
            <person name="Corradi N."/>
        </authorList>
    </citation>
    <scope>NUCLEOTIDE SEQUENCE [LARGE SCALE GENOMIC DNA]</scope>
    <source>
        <strain evidence="2 3">C2</strain>
    </source>
</reference>
<evidence type="ECO:0000313" key="3">
    <source>
        <dbReference type="Proteomes" id="UP000233469"/>
    </source>
</evidence>
<dbReference type="EMBL" id="LLXL01004381">
    <property type="protein sequence ID" value="PKK57447.1"/>
    <property type="molecule type" value="Genomic_DNA"/>
</dbReference>
<name>A0A2N1M728_9GLOM</name>
<proteinExistence type="predicted"/>
<sequence>MKGREKCQDLGNLYKNNQDNNAFSTRHTSDGRSQKHKQKGYLLVGGEADKENIHLETNELTCEEGDFQKNQDNIEEVVKVLTNEEKMHIAAKVACRNLGV</sequence>
<comment type="caution">
    <text evidence="2">The sequence shown here is derived from an EMBL/GenBank/DDBJ whole genome shotgun (WGS) entry which is preliminary data.</text>
</comment>
<protein>
    <submittedName>
        <fullName evidence="2">Uncharacterized protein</fullName>
    </submittedName>
</protein>
<gene>
    <name evidence="2" type="ORF">RhiirC2_798018</name>
</gene>
<dbReference type="Proteomes" id="UP000233469">
    <property type="component" value="Unassembled WGS sequence"/>
</dbReference>
<evidence type="ECO:0000313" key="2">
    <source>
        <dbReference type="EMBL" id="PKK57447.1"/>
    </source>
</evidence>
<evidence type="ECO:0000256" key="1">
    <source>
        <dbReference type="SAM" id="MobiDB-lite"/>
    </source>
</evidence>
<organism evidence="2 3">
    <name type="scientific">Rhizophagus irregularis</name>
    <dbReference type="NCBI Taxonomy" id="588596"/>
    <lineage>
        <taxon>Eukaryota</taxon>
        <taxon>Fungi</taxon>
        <taxon>Fungi incertae sedis</taxon>
        <taxon>Mucoromycota</taxon>
        <taxon>Glomeromycotina</taxon>
        <taxon>Glomeromycetes</taxon>
        <taxon>Glomerales</taxon>
        <taxon>Glomeraceae</taxon>
        <taxon>Rhizophagus</taxon>
    </lineage>
</organism>